<dbReference type="InterPro" id="IPR006119">
    <property type="entry name" value="Resolv_N"/>
</dbReference>
<dbReference type="InterPro" id="IPR036162">
    <property type="entry name" value="Resolvase-like_N_sf"/>
</dbReference>
<feature type="domain" description="Resolvase/invertase-type recombinase catalytic" evidence="1">
    <location>
        <begin position="3"/>
        <end position="154"/>
    </location>
</feature>
<dbReference type="RefSeq" id="WP_023932307.1">
    <property type="nucleotide sequence ID" value="NZ_DF196819.1"/>
</dbReference>
<dbReference type="GO" id="GO:0000150">
    <property type="term" value="F:DNA strand exchange activity"/>
    <property type="evidence" value="ECO:0007669"/>
    <property type="project" value="InterPro"/>
</dbReference>
<name>A0A0U1P5G0_PHOLE</name>
<dbReference type="Gene3D" id="3.40.50.1390">
    <property type="entry name" value="Resolvase, N-terminal catalytic domain"/>
    <property type="match status" value="1"/>
</dbReference>
<dbReference type="eggNOG" id="COG1961">
    <property type="taxonomic scope" value="Bacteria"/>
</dbReference>
<evidence type="ECO:0000313" key="3">
    <source>
        <dbReference type="Proteomes" id="UP000030675"/>
    </source>
</evidence>
<dbReference type="PANTHER" id="PTHR30461">
    <property type="entry name" value="DNA-INVERTASE FROM LAMBDOID PROPHAGE"/>
    <property type="match status" value="1"/>
</dbReference>
<dbReference type="SMART" id="SM00857">
    <property type="entry name" value="Resolvase"/>
    <property type="match status" value="1"/>
</dbReference>
<organism evidence="2 3">
    <name type="scientific">Photobacterium leiognathi lrivu.4.1</name>
    <dbReference type="NCBI Taxonomy" id="1248232"/>
    <lineage>
        <taxon>Bacteria</taxon>
        <taxon>Pseudomonadati</taxon>
        <taxon>Pseudomonadota</taxon>
        <taxon>Gammaproteobacteria</taxon>
        <taxon>Vibrionales</taxon>
        <taxon>Vibrionaceae</taxon>
        <taxon>Photobacterium</taxon>
    </lineage>
</organism>
<proteinExistence type="predicted"/>
<dbReference type="Gene3D" id="3.90.1750.20">
    <property type="entry name" value="Putative Large Serine Recombinase, Chain B, Domain 2"/>
    <property type="match status" value="1"/>
</dbReference>
<dbReference type="InterPro" id="IPR050639">
    <property type="entry name" value="SSR_resolvase"/>
</dbReference>
<dbReference type="Pfam" id="PF07508">
    <property type="entry name" value="Recombinase"/>
    <property type="match status" value="1"/>
</dbReference>
<dbReference type="EMBL" id="DF196819">
    <property type="protein sequence ID" value="GAD29788.1"/>
    <property type="molecule type" value="Genomic_DNA"/>
</dbReference>
<evidence type="ECO:0000313" key="2">
    <source>
        <dbReference type="EMBL" id="GAD29788.1"/>
    </source>
</evidence>
<evidence type="ECO:0000259" key="1">
    <source>
        <dbReference type="PROSITE" id="PS51736"/>
    </source>
</evidence>
<dbReference type="HOGENOM" id="CLU_030020_2_1_6"/>
<gene>
    <name evidence="2" type="ORF">PLEI_1441</name>
</gene>
<dbReference type="InterPro" id="IPR011109">
    <property type="entry name" value="DNA_bind_recombinase_dom"/>
</dbReference>
<dbReference type="PANTHER" id="PTHR30461:SF23">
    <property type="entry name" value="DNA RECOMBINASE-RELATED"/>
    <property type="match status" value="1"/>
</dbReference>
<dbReference type="SUPFAM" id="SSF53041">
    <property type="entry name" value="Resolvase-like"/>
    <property type="match status" value="1"/>
</dbReference>
<dbReference type="Proteomes" id="UP000030675">
    <property type="component" value="Unassembled WGS sequence"/>
</dbReference>
<accession>A0A0U1P5G0</accession>
<dbReference type="GO" id="GO:0003677">
    <property type="term" value="F:DNA binding"/>
    <property type="evidence" value="ECO:0007669"/>
    <property type="project" value="InterPro"/>
</dbReference>
<reference evidence="3" key="1">
    <citation type="submission" date="2012-12" db="EMBL/GenBank/DDBJ databases">
        <title>Genome Sequence of Photobacterium leiognathi lrivu.4.1.</title>
        <authorList>
            <person name="Urbanczyk H."/>
            <person name="Ogura Y."/>
            <person name="Hayashi T."/>
            <person name="Dunlap P.V."/>
        </authorList>
    </citation>
    <scope>NUCLEOTIDE SEQUENCE [LARGE SCALE GENOMIC DNA]</scope>
    <source>
        <strain evidence="3">lrivu.4.1</strain>
    </source>
</reference>
<protein>
    <submittedName>
        <fullName evidence="2">Recombinase family protein</fullName>
    </submittedName>
</protein>
<sequence>MSRAYVYCRYSSNLQDESSIERQLQLAIEWCQRSNVQLNGQFIDRATSGYKTALTERDGLQDFLTSPEVMAGDYLLIEKLDRLTRTDVQTTLPLIWQIESKGVKIVTTMDGRELSSSDIGSLIMTLVEADKGNAYVRDLSARSKKAKKIKMEKQIYHGGEKTASAIPDWVYLSSDKMSYLIREERAALIRRVFDMAINMGNGTIAQILNNEGIPCWKKTKYGRWTGSMIKTMCANYRVHGEKRTRQFGVIPDFFPPIISKEKFLIVRDAMNKRVFDPNSKFRPAGGKKTKLSNLFSGIARCSNCGHTLHYKYTGDKVRVEKNGKEYSSYRLTRSYLICADRCTKTHGNYKVFEYALVEFSKAIDWSQFTTVKSDTEKYKGALLINQELISEVSQKIANLTEAVASTGNLSLISALEQNEEKLNELHKDSEDLKLKLAAELAIEKRLEDEDVGAVARRIKDGDMETRIKFNSALKNRVDWLKIQLDNKPRPHIAIKIGDRIEYIFPHDEKSYHYGWDALNGFEVDFNGEE</sequence>
<dbReference type="Pfam" id="PF00239">
    <property type="entry name" value="Resolvase"/>
    <property type="match status" value="1"/>
</dbReference>
<dbReference type="PROSITE" id="PS51736">
    <property type="entry name" value="RECOMBINASES_3"/>
    <property type="match status" value="1"/>
</dbReference>
<dbReference type="CDD" id="cd00338">
    <property type="entry name" value="Ser_Recombinase"/>
    <property type="match status" value="1"/>
</dbReference>
<dbReference type="AlphaFoldDB" id="A0A0U1P5G0"/>
<dbReference type="InterPro" id="IPR038109">
    <property type="entry name" value="DNA_bind_recomb_sf"/>
</dbReference>